<gene>
    <name evidence="3" type="ORF">RJ40_00175</name>
</gene>
<dbReference type="InterPro" id="IPR002577">
    <property type="entry name" value="HTH_HxlR"/>
</dbReference>
<evidence type="ECO:0000313" key="3">
    <source>
        <dbReference type="EMBL" id="QSZ66027.1"/>
    </source>
</evidence>
<feature type="domain" description="HTH hxlR-type" evidence="2">
    <location>
        <begin position="35"/>
        <end position="106"/>
    </location>
</feature>
<dbReference type="EMBL" id="CP036172">
    <property type="protein sequence ID" value="QSZ66027.1"/>
    <property type="molecule type" value="Genomic_DNA"/>
</dbReference>
<name>A0A8A3RZI9_9EURY</name>
<protein>
    <recommendedName>
        <fullName evidence="2">HTH hxlR-type domain-containing protein</fullName>
    </recommendedName>
</protein>
<proteinExistence type="predicted"/>
<dbReference type="Pfam" id="PF01638">
    <property type="entry name" value="HxlR"/>
    <property type="match status" value="1"/>
</dbReference>
<organism evidence="3 4">
    <name type="scientific">Methanofollis aquaemaris</name>
    <dbReference type="NCBI Taxonomy" id="126734"/>
    <lineage>
        <taxon>Archaea</taxon>
        <taxon>Methanobacteriati</taxon>
        <taxon>Methanobacteriota</taxon>
        <taxon>Stenosarchaea group</taxon>
        <taxon>Methanomicrobia</taxon>
        <taxon>Methanomicrobiales</taxon>
        <taxon>Methanomicrobiaceae</taxon>
        <taxon>Methanofollis</taxon>
    </lineage>
</organism>
<evidence type="ECO:0000256" key="1">
    <source>
        <dbReference type="SAM" id="MobiDB-lite"/>
    </source>
</evidence>
<sequence>MAGMNADKIQEYAGLMPSEVRDAVNPLSSDKAWAVFMALMRHGDLRFSELKAIFESSSSGDIDKFLKKLEMAGIVERKVKDLGDAGDSSRVYYGVSYLGRRLNESLLQGLFGLRNPSDQPEPRLDHGASCSAQNKGIVSGGTPEYTARLKTSPGVRTGEDNHAPASRREEQVRDRRARKKGLNHLRS</sequence>
<dbReference type="InterPro" id="IPR036388">
    <property type="entry name" value="WH-like_DNA-bd_sf"/>
</dbReference>
<feature type="compositionally biased region" description="Basic residues" evidence="1">
    <location>
        <begin position="175"/>
        <end position="187"/>
    </location>
</feature>
<dbReference type="SUPFAM" id="SSF46785">
    <property type="entry name" value="Winged helix' DNA-binding domain"/>
    <property type="match status" value="1"/>
</dbReference>
<keyword evidence="4" id="KW-1185">Reference proteome</keyword>
<dbReference type="Gene3D" id="1.10.10.10">
    <property type="entry name" value="Winged helix-like DNA-binding domain superfamily/Winged helix DNA-binding domain"/>
    <property type="match status" value="1"/>
</dbReference>
<evidence type="ECO:0000313" key="4">
    <source>
        <dbReference type="Proteomes" id="UP001042704"/>
    </source>
</evidence>
<feature type="region of interest" description="Disordered" evidence="1">
    <location>
        <begin position="117"/>
        <end position="187"/>
    </location>
</feature>
<evidence type="ECO:0000259" key="2">
    <source>
        <dbReference type="Pfam" id="PF01638"/>
    </source>
</evidence>
<accession>A0A8A3RZI9</accession>
<dbReference type="AlphaFoldDB" id="A0A8A3RZI9"/>
<dbReference type="InterPro" id="IPR036390">
    <property type="entry name" value="WH_DNA-bd_sf"/>
</dbReference>
<dbReference type="KEGG" id="maqe:RJ40_00175"/>
<reference evidence="3" key="1">
    <citation type="journal article" date="2001" name="Int. J. Syst. Evol. Microbiol.">
        <title>Methanofollis aquaemaris sp. nov., a methanogen isolated from an aquaculture fish pond.</title>
        <authorList>
            <person name="Lai M.C."/>
            <person name="Chen S.C."/>
        </authorList>
    </citation>
    <scope>NUCLEOTIDE SEQUENCE</scope>
    <source>
        <strain evidence="3">N2F9704</strain>
    </source>
</reference>
<reference evidence="3" key="2">
    <citation type="submission" date="2019-02" db="EMBL/GenBank/DDBJ databases">
        <authorList>
            <person name="Chen S.-C."/>
            <person name="Chien H.-H."/>
            <person name="Lai M.-C."/>
        </authorList>
    </citation>
    <scope>NUCLEOTIDE SEQUENCE</scope>
    <source>
        <strain evidence="3">N2F9704</strain>
    </source>
</reference>
<dbReference type="Proteomes" id="UP001042704">
    <property type="component" value="Chromosome"/>
</dbReference>
<feature type="compositionally biased region" description="Basic and acidic residues" evidence="1">
    <location>
        <begin position="157"/>
        <end position="174"/>
    </location>
</feature>